<dbReference type="AlphaFoldDB" id="A0A1I7W7X2"/>
<reference evidence="2" key="1">
    <citation type="submission" date="2016-11" db="UniProtKB">
        <authorList>
            <consortium name="WormBaseParasite"/>
        </authorList>
    </citation>
    <scope>IDENTIFICATION</scope>
</reference>
<dbReference type="WBParaSite" id="Hba_00730">
    <property type="protein sequence ID" value="Hba_00730"/>
    <property type="gene ID" value="Hba_00730"/>
</dbReference>
<evidence type="ECO:0000313" key="2">
    <source>
        <dbReference type="WBParaSite" id="Hba_00730"/>
    </source>
</evidence>
<organism evidence="1 2">
    <name type="scientific">Heterorhabditis bacteriophora</name>
    <name type="common">Entomopathogenic nematode worm</name>
    <dbReference type="NCBI Taxonomy" id="37862"/>
    <lineage>
        <taxon>Eukaryota</taxon>
        <taxon>Metazoa</taxon>
        <taxon>Ecdysozoa</taxon>
        <taxon>Nematoda</taxon>
        <taxon>Chromadorea</taxon>
        <taxon>Rhabditida</taxon>
        <taxon>Rhabditina</taxon>
        <taxon>Rhabditomorpha</taxon>
        <taxon>Strongyloidea</taxon>
        <taxon>Heterorhabditidae</taxon>
        <taxon>Heterorhabditis</taxon>
    </lineage>
</organism>
<keyword evidence="1" id="KW-1185">Reference proteome</keyword>
<accession>A0A1I7W7X2</accession>
<name>A0A1I7W7X2_HETBA</name>
<dbReference type="Proteomes" id="UP000095283">
    <property type="component" value="Unplaced"/>
</dbReference>
<sequence>MEVAERQIALLHCDLLYYLLTEMSSVSCLPKYIFSSGLTPPVENADGRRTVA</sequence>
<evidence type="ECO:0000313" key="1">
    <source>
        <dbReference type="Proteomes" id="UP000095283"/>
    </source>
</evidence>
<protein>
    <submittedName>
        <fullName evidence="2">Uncharacterized protein</fullName>
    </submittedName>
</protein>
<proteinExistence type="predicted"/>